<reference evidence="2 3" key="1">
    <citation type="submission" date="2018-02" db="EMBL/GenBank/DDBJ databases">
        <title>Genome sequence of the basidiomycete white-rot fungus Phlebia centrifuga.</title>
        <authorList>
            <person name="Granchi Z."/>
            <person name="Peng M."/>
            <person name="de Vries R.P."/>
            <person name="Hilden K."/>
            <person name="Makela M.R."/>
            <person name="Grigoriev I."/>
            <person name="Riley R."/>
        </authorList>
    </citation>
    <scope>NUCLEOTIDE SEQUENCE [LARGE SCALE GENOMIC DNA]</scope>
    <source>
        <strain evidence="2 3">FBCC195</strain>
    </source>
</reference>
<protein>
    <submittedName>
        <fullName evidence="2">Uncharacterized protein</fullName>
    </submittedName>
</protein>
<comment type="caution">
    <text evidence="2">The sequence shown here is derived from an EMBL/GenBank/DDBJ whole genome shotgun (WGS) entry which is preliminary data.</text>
</comment>
<keyword evidence="3" id="KW-1185">Reference proteome</keyword>
<organism evidence="2 3">
    <name type="scientific">Hermanssonia centrifuga</name>
    <dbReference type="NCBI Taxonomy" id="98765"/>
    <lineage>
        <taxon>Eukaryota</taxon>
        <taxon>Fungi</taxon>
        <taxon>Dikarya</taxon>
        <taxon>Basidiomycota</taxon>
        <taxon>Agaricomycotina</taxon>
        <taxon>Agaricomycetes</taxon>
        <taxon>Polyporales</taxon>
        <taxon>Meruliaceae</taxon>
        <taxon>Hermanssonia</taxon>
    </lineage>
</organism>
<dbReference type="EMBL" id="MLYV02000068">
    <property type="protein sequence ID" value="PSS37281.1"/>
    <property type="molecule type" value="Genomic_DNA"/>
</dbReference>
<evidence type="ECO:0000256" key="1">
    <source>
        <dbReference type="SAM" id="MobiDB-lite"/>
    </source>
</evidence>
<proteinExistence type="predicted"/>
<dbReference type="AlphaFoldDB" id="A0A2R6S4S4"/>
<dbReference type="Proteomes" id="UP000186601">
    <property type="component" value="Unassembled WGS sequence"/>
</dbReference>
<name>A0A2R6S4S4_9APHY</name>
<gene>
    <name evidence="2" type="ORF">PHLCEN_2v874</name>
</gene>
<evidence type="ECO:0000313" key="3">
    <source>
        <dbReference type="Proteomes" id="UP000186601"/>
    </source>
</evidence>
<evidence type="ECO:0000313" key="2">
    <source>
        <dbReference type="EMBL" id="PSS37281.1"/>
    </source>
</evidence>
<accession>A0A2R6S4S4</accession>
<feature type="region of interest" description="Disordered" evidence="1">
    <location>
        <begin position="32"/>
        <end position="51"/>
    </location>
</feature>
<sequence length="51" mass="5724">MPPVDPWALSQLERMVGGPVDPNLVEQYEIDIQGDSDEDTDEHEVSLNDLD</sequence>
<feature type="compositionally biased region" description="Acidic residues" evidence="1">
    <location>
        <begin position="32"/>
        <end position="42"/>
    </location>
</feature>